<gene>
    <name evidence="3" type="ORF">LPJ64_000569</name>
</gene>
<feature type="signal peptide" evidence="2">
    <location>
        <begin position="1"/>
        <end position="20"/>
    </location>
</feature>
<evidence type="ECO:0000313" key="4">
    <source>
        <dbReference type="Proteomes" id="UP001145021"/>
    </source>
</evidence>
<dbReference type="GO" id="GO:0016791">
    <property type="term" value="F:phosphatase activity"/>
    <property type="evidence" value="ECO:0007669"/>
    <property type="project" value="TreeGrafter"/>
</dbReference>
<dbReference type="PANTHER" id="PTHR11567:SF195">
    <property type="entry name" value="ACID PHOSPHATASE, PUTATIVE (AFU_ORTHOLOGUE AFUA_3G14570)-RELATED"/>
    <property type="match status" value="1"/>
</dbReference>
<dbReference type="SUPFAM" id="SSF53254">
    <property type="entry name" value="Phosphoglycerate mutase-like"/>
    <property type="match status" value="1"/>
</dbReference>
<dbReference type="Gene3D" id="3.40.50.1240">
    <property type="entry name" value="Phosphoglycerate mutase-like"/>
    <property type="match status" value="1"/>
</dbReference>
<sequence length="453" mass="50514">MKSLSTIVLVTAHIAALAAAQISSVSTTYNTDISSYNFDDSKFNYCQANYPSSSTYTSVANTTLEFVQLIVRHGDRTPALVVPGQDVTWNCDKYSENIYLKSSTASSVSSSALVNQKVEIPAWNGKYGYSNQLWKGTCSVGELTDTGKAQLETLGAQLRSVYVDKLNFLPYWLNKTNQVYVRTTDFWRTKSSAESLLGGIWPYRGITAEMAIPMYTYPAEIETMDANNDACPATDRTWYNIISTSSYQTFFQGQSTLMSKLSGILNVSGPEWSMVWDGYADTLFTRKCNNKGLPCNAAGTVCATADDEDQVKRNANFDWAYKYRDHPLAKTYTRLHIGSFIGTLRDQLQNFVTGNTGILKLALYSGHDTTIGPILGSLKAGNRQMLRPSYASNLIFELWKKKDRSRVVRVLYDGEVLKLQEGNQWCDLSACPLDTFTNYLQDYVPSNIATECS</sequence>
<dbReference type="InterPro" id="IPR000560">
    <property type="entry name" value="His_Pase_clade-2"/>
</dbReference>
<dbReference type="EMBL" id="JANBOH010000011">
    <property type="protein sequence ID" value="KAJ1648116.1"/>
    <property type="molecule type" value="Genomic_DNA"/>
</dbReference>
<keyword evidence="4" id="KW-1185">Reference proteome</keyword>
<evidence type="ECO:0000256" key="2">
    <source>
        <dbReference type="SAM" id="SignalP"/>
    </source>
</evidence>
<dbReference type="PROSITE" id="PS00616">
    <property type="entry name" value="HIS_ACID_PHOSPHAT_1"/>
    <property type="match status" value="1"/>
</dbReference>
<accession>A0A9W8CKS6</accession>
<organism evidence="3 4">
    <name type="scientific">Coemansia asiatica</name>
    <dbReference type="NCBI Taxonomy" id="1052880"/>
    <lineage>
        <taxon>Eukaryota</taxon>
        <taxon>Fungi</taxon>
        <taxon>Fungi incertae sedis</taxon>
        <taxon>Zoopagomycota</taxon>
        <taxon>Kickxellomycotina</taxon>
        <taxon>Kickxellomycetes</taxon>
        <taxon>Kickxellales</taxon>
        <taxon>Kickxellaceae</taxon>
        <taxon>Coemansia</taxon>
    </lineage>
</organism>
<dbReference type="CDD" id="cd07061">
    <property type="entry name" value="HP_HAP_like"/>
    <property type="match status" value="1"/>
</dbReference>
<dbReference type="PANTHER" id="PTHR11567">
    <property type="entry name" value="ACID PHOSPHATASE-RELATED"/>
    <property type="match status" value="1"/>
</dbReference>
<dbReference type="InterPro" id="IPR033379">
    <property type="entry name" value="Acid_Pase_AS"/>
</dbReference>
<evidence type="ECO:0000313" key="3">
    <source>
        <dbReference type="EMBL" id="KAJ1648116.1"/>
    </source>
</evidence>
<proteinExistence type="inferred from homology"/>
<name>A0A9W8CKS6_9FUNG</name>
<dbReference type="PROSITE" id="PS00778">
    <property type="entry name" value="HIS_ACID_PHOSPHAT_2"/>
    <property type="match status" value="1"/>
</dbReference>
<dbReference type="InterPro" id="IPR050645">
    <property type="entry name" value="Histidine_acid_phosphatase"/>
</dbReference>
<dbReference type="Proteomes" id="UP001145021">
    <property type="component" value="Unassembled WGS sequence"/>
</dbReference>
<evidence type="ECO:0008006" key="5">
    <source>
        <dbReference type="Google" id="ProtNLM"/>
    </source>
</evidence>
<protein>
    <recommendedName>
        <fullName evidence="5">Acid phosphatase</fullName>
    </recommendedName>
</protein>
<comment type="caution">
    <text evidence="3">The sequence shown here is derived from an EMBL/GenBank/DDBJ whole genome shotgun (WGS) entry which is preliminary data.</text>
</comment>
<dbReference type="AlphaFoldDB" id="A0A9W8CKS6"/>
<evidence type="ECO:0000256" key="1">
    <source>
        <dbReference type="ARBA" id="ARBA00005375"/>
    </source>
</evidence>
<dbReference type="InterPro" id="IPR029033">
    <property type="entry name" value="His_PPase_superfam"/>
</dbReference>
<keyword evidence="2" id="KW-0732">Signal</keyword>
<dbReference type="Pfam" id="PF00328">
    <property type="entry name" value="His_Phos_2"/>
    <property type="match status" value="1"/>
</dbReference>
<comment type="similarity">
    <text evidence="1">Belongs to the histidine acid phosphatase family.</text>
</comment>
<feature type="chain" id="PRO_5040809939" description="Acid phosphatase" evidence="2">
    <location>
        <begin position="21"/>
        <end position="453"/>
    </location>
</feature>
<reference evidence="3" key="1">
    <citation type="submission" date="2022-07" db="EMBL/GenBank/DDBJ databases">
        <title>Phylogenomic reconstructions and comparative analyses of Kickxellomycotina fungi.</title>
        <authorList>
            <person name="Reynolds N.K."/>
            <person name="Stajich J.E."/>
            <person name="Barry K."/>
            <person name="Grigoriev I.V."/>
            <person name="Crous P."/>
            <person name="Smith M.E."/>
        </authorList>
    </citation>
    <scope>NUCLEOTIDE SEQUENCE</scope>
    <source>
        <strain evidence="3">NBRC 105413</strain>
    </source>
</reference>